<keyword evidence="3" id="KW-1185">Reference proteome</keyword>
<name>A0AAD1YBI3_EUPCR</name>
<sequence>MEYIQCQSNKCTEKAVSYIKKKKIYACSYHKATKYSRYEAEHLVSPYTLKTKIEEIEALRKNFIDIVHKVHTQKVSEDHASLSETVKTELENILETMTKAIEDREPFRFGLLLQQTHSIEKKLTDDPLYMDIIEAGEKDLTQTQNTDFTEMLPYEESKSLNPIDDEHKQHLEIESKHLQEIQDIKKRAEEEIEELKIAVEEERFRREQAEDTFKEYETRVETLEKENNKLQTIVEEQDGKISKLSEENKQIMLENEELTKILQEGGSIPIPLDPREDPTTDEYFDAMYQKIKVGENKRFDPKDLVKIELSDEKHCEFLENLNRKLPNMDTLRLCELPEENKDVCRLLSESLPEKIRRLDVNLSSEMNRSITNYIDSIEKASLTVRLFLYYHHLELDQSTMIKLLTISKNKRGTGFLECKLDLSTVPNFDGALEGSGVTVIVLDGCFQNPLDKSEPNKEHFENLLEGLSKESDFRNNLREIHVGKNNMKKTYVEEVLNKYEFGRITIYQALD</sequence>
<dbReference type="Proteomes" id="UP001295684">
    <property type="component" value="Unassembled WGS sequence"/>
</dbReference>
<organism evidence="2 3">
    <name type="scientific">Euplotes crassus</name>
    <dbReference type="NCBI Taxonomy" id="5936"/>
    <lineage>
        <taxon>Eukaryota</taxon>
        <taxon>Sar</taxon>
        <taxon>Alveolata</taxon>
        <taxon>Ciliophora</taxon>
        <taxon>Intramacronucleata</taxon>
        <taxon>Spirotrichea</taxon>
        <taxon>Hypotrichia</taxon>
        <taxon>Euplotida</taxon>
        <taxon>Euplotidae</taxon>
        <taxon>Moneuplotes</taxon>
    </lineage>
</organism>
<dbReference type="AlphaFoldDB" id="A0AAD1YBI3"/>
<feature type="coiled-coil region" evidence="1">
    <location>
        <begin position="171"/>
        <end position="264"/>
    </location>
</feature>
<proteinExistence type="predicted"/>
<evidence type="ECO:0000256" key="1">
    <source>
        <dbReference type="SAM" id="Coils"/>
    </source>
</evidence>
<reference evidence="2" key="1">
    <citation type="submission" date="2023-07" db="EMBL/GenBank/DDBJ databases">
        <authorList>
            <consortium name="AG Swart"/>
            <person name="Singh M."/>
            <person name="Singh A."/>
            <person name="Seah K."/>
            <person name="Emmerich C."/>
        </authorList>
    </citation>
    <scope>NUCLEOTIDE SEQUENCE</scope>
    <source>
        <strain evidence="2">DP1</strain>
    </source>
</reference>
<protein>
    <submittedName>
        <fullName evidence="2">Uncharacterized protein</fullName>
    </submittedName>
</protein>
<dbReference type="EMBL" id="CAMPGE010029165">
    <property type="protein sequence ID" value="CAI2386642.1"/>
    <property type="molecule type" value="Genomic_DNA"/>
</dbReference>
<evidence type="ECO:0000313" key="3">
    <source>
        <dbReference type="Proteomes" id="UP001295684"/>
    </source>
</evidence>
<comment type="caution">
    <text evidence="2">The sequence shown here is derived from an EMBL/GenBank/DDBJ whole genome shotgun (WGS) entry which is preliminary data.</text>
</comment>
<keyword evidence="1" id="KW-0175">Coiled coil</keyword>
<gene>
    <name evidence="2" type="ORF">ECRASSUSDP1_LOCUS28264</name>
</gene>
<evidence type="ECO:0000313" key="2">
    <source>
        <dbReference type="EMBL" id="CAI2386642.1"/>
    </source>
</evidence>
<accession>A0AAD1YBI3</accession>